<proteinExistence type="predicted"/>
<name>A0A1B6DR24_9HEMI</name>
<dbReference type="AlphaFoldDB" id="A0A1B6DR24"/>
<dbReference type="EMBL" id="GEDC01009164">
    <property type="protein sequence ID" value="JAS28134.1"/>
    <property type="molecule type" value="Transcribed_RNA"/>
</dbReference>
<feature type="non-terminal residue" evidence="1">
    <location>
        <position position="149"/>
    </location>
</feature>
<gene>
    <name evidence="1" type="ORF">g.2455</name>
</gene>
<feature type="non-terminal residue" evidence="1">
    <location>
        <position position="1"/>
    </location>
</feature>
<protein>
    <submittedName>
        <fullName evidence="1">Uncharacterized protein</fullName>
    </submittedName>
</protein>
<accession>A0A1B6DR24</accession>
<reference evidence="1" key="1">
    <citation type="submission" date="2015-12" db="EMBL/GenBank/DDBJ databases">
        <title>De novo transcriptome assembly of four potential Pierce s Disease insect vectors from Arizona vineyards.</title>
        <authorList>
            <person name="Tassone E.E."/>
        </authorList>
    </citation>
    <scope>NUCLEOTIDE SEQUENCE</scope>
</reference>
<organism evidence="1">
    <name type="scientific">Clastoptera arizonana</name>
    <name type="common">Arizona spittle bug</name>
    <dbReference type="NCBI Taxonomy" id="38151"/>
    <lineage>
        <taxon>Eukaryota</taxon>
        <taxon>Metazoa</taxon>
        <taxon>Ecdysozoa</taxon>
        <taxon>Arthropoda</taxon>
        <taxon>Hexapoda</taxon>
        <taxon>Insecta</taxon>
        <taxon>Pterygota</taxon>
        <taxon>Neoptera</taxon>
        <taxon>Paraneoptera</taxon>
        <taxon>Hemiptera</taxon>
        <taxon>Auchenorrhyncha</taxon>
        <taxon>Cercopoidea</taxon>
        <taxon>Clastopteridae</taxon>
        <taxon>Clastoptera</taxon>
    </lineage>
</organism>
<evidence type="ECO:0000313" key="1">
    <source>
        <dbReference type="EMBL" id="JAS28134.1"/>
    </source>
</evidence>
<sequence>LLNEVQTNFYGSKITLDVLIFITRIALEITNIVISNQEPVIISGTAEAFKVFDAFRNLAKATQQIIDSLKNLSRCISNILLPTQPAVLIETPFSTLYLKLDSPSRLKALIRLPPSSTDSYIQISENLMESLENISNTIAAEVIIFKANP</sequence>